<dbReference type="EMBL" id="NKCZ01000108">
    <property type="protein sequence ID" value="POD83531.1"/>
    <property type="molecule type" value="Genomic_DNA"/>
</dbReference>
<protein>
    <submittedName>
        <fullName evidence="5">HTH-type transcriptional regulator EbgR</fullName>
    </submittedName>
</protein>
<evidence type="ECO:0000313" key="5">
    <source>
        <dbReference type="EMBL" id="POD83531.1"/>
    </source>
</evidence>
<dbReference type="SMART" id="SM00354">
    <property type="entry name" value="HTH_LACI"/>
    <property type="match status" value="1"/>
</dbReference>
<gene>
    <name evidence="5" type="ORF">S101258_01908</name>
</gene>
<dbReference type="GO" id="GO:0003700">
    <property type="term" value="F:DNA-binding transcription factor activity"/>
    <property type="evidence" value="ECO:0007669"/>
    <property type="project" value="TreeGrafter"/>
</dbReference>
<dbReference type="PROSITE" id="PS00356">
    <property type="entry name" value="HTH_LACI_1"/>
    <property type="match status" value="1"/>
</dbReference>
<dbReference type="CDD" id="cd01392">
    <property type="entry name" value="HTH_LacI"/>
    <property type="match status" value="1"/>
</dbReference>
<dbReference type="PANTHER" id="PTHR30146:SF149">
    <property type="entry name" value="HTH-TYPE TRANSCRIPTIONAL REGULATOR EBGR"/>
    <property type="match status" value="1"/>
</dbReference>
<feature type="domain" description="HTH lacI-type" evidence="4">
    <location>
        <begin position="2"/>
        <end position="58"/>
    </location>
</feature>
<dbReference type="Pfam" id="PF00356">
    <property type="entry name" value="LacI"/>
    <property type="match status" value="1"/>
</dbReference>
<dbReference type="Proteomes" id="UP000236990">
    <property type="component" value="Unassembled WGS sequence"/>
</dbReference>
<dbReference type="InterPro" id="IPR000843">
    <property type="entry name" value="HTH_LacI"/>
</dbReference>
<dbReference type="PROSITE" id="PS50932">
    <property type="entry name" value="HTH_LACI_2"/>
    <property type="match status" value="1"/>
</dbReference>
<dbReference type="GO" id="GO:0000976">
    <property type="term" value="F:transcription cis-regulatory region binding"/>
    <property type="evidence" value="ECO:0007669"/>
    <property type="project" value="TreeGrafter"/>
</dbReference>
<evidence type="ECO:0000256" key="2">
    <source>
        <dbReference type="ARBA" id="ARBA00023125"/>
    </source>
</evidence>
<evidence type="ECO:0000256" key="1">
    <source>
        <dbReference type="ARBA" id="ARBA00023015"/>
    </source>
</evidence>
<dbReference type="InterPro" id="IPR028082">
    <property type="entry name" value="Peripla_BP_I"/>
</dbReference>
<dbReference type="Pfam" id="PF13377">
    <property type="entry name" value="Peripla_BP_3"/>
    <property type="match status" value="1"/>
</dbReference>
<dbReference type="PANTHER" id="PTHR30146">
    <property type="entry name" value="LACI-RELATED TRANSCRIPTIONAL REPRESSOR"/>
    <property type="match status" value="1"/>
</dbReference>
<comment type="caution">
    <text evidence="5">The sequence shown here is derived from an EMBL/GenBank/DDBJ whole genome shotgun (WGS) entry which is preliminary data.</text>
</comment>
<dbReference type="SUPFAM" id="SSF53822">
    <property type="entry name" value="Periplasmic binding protein-like I"/>
    <property type="match status" value="1"/>
</dbReference>
<organism evidence="5 6">
    <name type="scientific">Lactiplantibacillus plantarum subsp. plantarum</name>
    <dbReference type="NCBI Taxonomy" id="337330"/>
    <lineage>
        <taxon>Bacteria</taxon>
        <taxon>Bacillati</taxon>
        <taxon>Bacillota</taxon>
        <taxon>Bacilli</taxon>
        <taxon>Lactobacillales</taxon>
        <taxon>Lactobacillaceae</taxon>
        <taxon>Lactiplantibacillus</taxon>
    </lineage>
</organism>
<keyword evidence="1" id="KW-0805">Transcription regulation</keyword>
<dbReference type="SUPFAM" id="SSF47413">
    <property type="entry name" value="lambda repressor-like DNA-binding domains"/>
    <property type="match status" value="1"/>
</dbReference>
<evidence type="ECO:0000313" key="6">
    <source>
        <dbReference type="Proteomes" id="UP000236990"/>
    </source>
</evidence>
<proteinExistence type="predicted"/>
<dbReference type="Gene3D" id="1.10.260.40">
    <property type="entry name" value="lambda repressor-like DNA-binding domains"/>
    <property type="match status" value="1"/>
</dbReference>
<dbReference type="AlphaFoldDB" id="A0A2S3U5D6"/>
<accession>A0A2S3U5D6</accession>
<dbReference type="CDD" id="cd01544">
    <property type="entry name" value="PBP1_GalR"/>
    <property type="match status" value="1"/>
</dbReference>
<evidence type="ECO:0000256" key="3">
    <source>
        <dbReference type="ARBA" id="ARBA00023163"/>
    </source>
</evidence>
<reference evidence="5 6" key="1">
    <citation type="submission" date="2017-06" db="EMBL/GenBank/DDBJ databases">
        <title>Genome sequence of Lactobacillus plantarum subsp. plantarum strain SRCM101258.</title>
        <authorList>
            <person name="Cho S.H."/>
        </authorList>
    </citation>
    <scope>NUCLEOTIDE SEQUENCE [LARGE SCALE GENOMIC DNA]</scope>
    <source>
        <strain evidence="5 6">SRCM101258</strain>
    </source>
</reference>
<dbReference type="Gene3D" id="3.40.50.2300">
    <property type="match status" value="2"/>
</dbReference>
<dbReference type="RefSeq" id="WP_027822204.1">
    <property type="nucleotide sequence ID" value="NZ_CP187568.1"/>
</dbReference>
<name>A0A2S3U5D6_LACPN</name>
<keyword evidence="2" id="KW-0238">DNA-binding</keyword>
<evidence type="ECO:0000259" key="4">
    <source>
        <dbReference type="PROSITE" id="PS50932"/>
    </source>
</evidence>
<sequence>MVSIRDIARMASVSPASVSRILNHDQSFSINEETRKRVIDIANQMHYSKDASKKGPRFNHDSMQIGLILRHSRESELNDPYFHEIHRGIELEAARWRMRVITPFGMKDKAKEWQTLNDFGAIIMVGEMTNEGVEMVKKVNDNVILVDSYSEHPGVDVIKTDFSEKTQEILDLLYENGHRKIAFIGGYNSVVRPDGSVLRDNHEVRAVNYRNWMKLHDLQDGINVKIGRWSAEDGMTLAKEILQGNDRPTAIIVASDPMAMGVYKAISNFGLTIPDDISVVSFDDVEMNQYLVPSLSSVRMEAREMGKMAVKLARDRMIEPSGMPMQLICASKLMIRESVKNIKI</sequence>
<keyword evidence="3" id="KW-0804">Transcription</keyword>
<dbReference type="InterPro" id="IPR010982">
    <property type="entry name" value="Lambda_DNA-bd_dom_sf"/>
</dbReference>
<dbReference type="InterPro" id="IPR046335">
    <property type="entry name" value="LacI/GalR-like_sensor"/>
</dbReference>